<name>A0ABM4TWV9_DROSZ</name>
<evidence type="ECO:0000313" key="3">
    <source>
        <dbReference type="RefSeq" id="XP_070854455.1"/>
    </source>
</evidence>
<proteinExistence type="predicted"/>
<protein>
    <submittedName>
        <fullName evidence="2 3">Uncharacterized protein isoform X1</fullName>
    </submittedName>
</protein>
<evidence type="ECO:0000313" key="4">
    <source>
        <dbReference type="RefSeq" id="XP_070854456.1"/>
    </source>
</evidence>
<dbReference type="PANTHER" id="PTHR22930">
    <property type="match status" value="1"/>
</dbReference>
<gene>
    <name evidence="2 3 4" type="primary">LOC139354092</name>
</gene>
<organism evidence="1 2">
    <name type="scientific">Drosophila suzukii</name>
    <name type="common">Spotted-wing drosophila fruit fly</name>
    <dbReference type="NCBI Taxonomy" id="28584"/>
    <lineage>
        <taxon>Eukaryota</taxon>
        <taxon>Metazoa</taxon>
        <taxon>Ecdysozoa</taxon>
        <taxon>Arthropoda</taxon>
        <taxon>Hexapoda</taxon>
        <taxon>Insecta</taxon>
        <taxon>Pterygota</taxon>
        <taxon>Neoptera</taxon>
        <taxon>Endopterygota</taxon>
        <taxon>Diptera</taxon>
        <taxon>Brachycera</taxon>
        <taxon>Muscomorpha</taxon>
        <taxon>Ephydroidea</taxon>
        <taxon>Drosophilidae</taxon>
        <taxon>Drosophila</taxon>
        <taxon>Sophophora</taxon>
    </lineage>
</organism>
<sequence>MWKTKDSSFTFAVGMAMCIAAAEQEEAEKRTQRRKYWVSPYLKERSFKGRYASDFQNLVNTPSMFFENFHMPESSFNALFGLVEQHLIPKRNTRPDAIPLKAKLAIVLEFLASGDLQRHVGSTYRISKQHFGVILDQVCTAIWTALQGEFPKWTTDNMLRWAKDFEDEWNFPNCLGAVDGKHVAIKAPTNSGSLFYNYKKPVRFLNAFSHSTLGKRLLLDELPFPEDKVINGNRTPYFIIGDDAFPLHKRIMKPYSGKDLHRKERIFNYRLSRARRCELRMHLEFLVHGGWLCNALC</sequence>
<dbReference type="GeneID" id="139354092"/>
<keyword evidence="1" id="KW-1185">Reference proteome</keyword>
<dbReference type="RefSeq" id="XP_070854454.1">
    <property type="nucleotide sequence ID" value="XM_070998353.1"/>
</dbReference>
<dbReference type="PANTHER" id="PTHR22930:SF85">
    <property type="entry name" value="GH03217P-RELATED"/>
    <property type="match status" value="1"/>
</dbReference>
<dbReference type="RefSeq" id="XP_070854456.1">
    <property type="nucleotide sequence ID" value="XM_070998355.1"/>
</dbReference>
<evidence type="ECO:0000313" key="1">
    <source>
        <dbReference type="Proteomes" id="UP001652628"/>
    </source>
</evidence>
<reference evidence="1 2" key="1">
    <citation type="submission" date="2025-05" db="UniProtKB">
        <authorList>
            <consortium name="RefSeq"/>
        </authorList>
    </citation>
    <scope>IDENTIFICATION</scope>
</reference>
<dbReference type="Proteomes" id="UP001652628">
    <property type="component" value="Chromosome 2"/>
</dbReference>
<evidence type="ECO:0000313" key="2">
    <source>
        <dbReference type="RefSeq" id="XP_070854454.1"/>
    </source>
</evidence>
<accession>A0ABM4TWV9</accession>
<dbReference type="RefSeq" id="XP_070854455.1">
    <property type="nucleotide sequence ID" value="XM_070998354.1"/>
</dbReference>
<dbReference type="InterPro" id="IPR045249">
    <property type="entry name" value="HARBI1-like"/>
</dbReference>